<dbReference type="InterPro" id="IPR036974">
    <property type="entry name" value="PUA_sf"/>
</dbReference>
<dbReference type="SUPFAM" id="SSF88697">
    <property type="entry name" value="PUA domain-like"/>
    <property type="match status" value="1"/>
</dbReference>
<dbReference type="KEGG" id="abi:Aboo_1195"/>
<dbReference type="AlphaFoldDB" id="B5IFS1"/>
<dbReference type="CDD" id="cd23947">
    <property type="entry name" value="PAPS_reductase-like_YbdN"/>
    <property type="match status" value="1"/>
</dbReference>
<dbReference type="Gene3D" id="2.30.130.10">
    <property type="entry name" value="PUA domain"/>
    <property type="match status" value="1"/>
</dbReference>
<dbReference type="PANTHER" id="PTHR43196:SF2">
    <property type="entry name" value="PHOSPHOADENOSINE PHOSPHOSULFATE REDUCTASE"/>
    <property type="match status" value="1"/>
</dbReference>
<organism evidence="2 3">
    <name type="scientific">Aciduliprofundum boonei (strain DSM 19572 / T469)</name>
    <dbReference type="NCBI Taxonomy" id="439481"/>
    <lineage>
        <taxon>Archaea</taxon>
        <taxon>Methanobacteriati</taxon>
        <taxon>Thermoplasmatota</taxon>
        <taxon>DHVE2 group</taxon>
        <taxon>Candidatus Aciduliprofundum</taxon>
    </lineage>
</organism>
<evidence type="ECO:0000313" key="2">
    <source>
        <dbReference type="EMBL" id="ADD09004.1"/>
    </source>
</evidence>
<dbReference type="Gene3D" id="3.30.70.20">
    <property type="match status" value="1"/>
</dbReference>
<dbReference type="InterPro" id="IPR004521">
    <property type="entry name" value="Uncharacterised_CHP00451"/>
</dbReference>
<dbReference type="OrthoDB" id="5817at2157"/>
<sequence length="580" mass="66377">MGKPVYLGKIKFYWCDKCNVPILTKHCSKCGKEGRKVSITPPGEVRIGFEGDLEILNDALKRAFGCKLENFFVLFNRVPHYDRMDEIIIDGKVIGNLRYDIEEKKFKIALRMDGAYLLNSCMSKGWIEIDDGAIEPILSGKNLMAPGVKDCAEGIKNGDEVIIRDSAGRALAVGIARMDSEDMCKSTHGMAVKIRHSGYGNWEKRKQAELDDVIEANIQHLENIENRAVKFIRETKMRYDLPLAVSFSGGKDSLAVLLLALKSGMDFHTFFLNTGIELPETVEYVNEIEKKYGIKMDRIDAGNAFWGSLEHFGPPGRDYRWCCKVTKLGPTTKYILENYPSGLLTLIGQRRYESMERMRKGNIWRNEWVPNQLSASPIQNWSSLEVWLYILWKRAPINVWYKRGLTRIGCYLCPSSDLADFEIVGKYFDGIDGWFSYLKDYAKENGISEKWVQSSWRWKNPPRWAGGIKVERDKLHVEFVGDEWKEVRFDREIDEERMLNILYALPEGSFRYDKKLEVSGNFVKEAKSLIIRSQECIGCGICLGRCPVGALYLENGKIAIKEEKCIHCLDCLGKCPAEEF</sequence>
<dbReference type="NCBIfam" id="NF010367">
    <property type="entry name" value="PRK13795.1-2"/>
    <property type="match status" value="1"/>
</dbReference>
<dbReference type="eggNOG" id="arCOG02473">
    <property type="taxonomic scope" value="Archaea"/>
</dbReference>
<dbReference type="Proteomes" id="UP000001400">
    <property type="component" value="Chromosome"/>
</dbReference>
<dbReference type="GeneID" id="8828155"/>
<dbReference type="PROSITE" id="PS51379">
    <property type="entry name" value="4FE4S_FER_2"/>
    <property type="match status" value="2"/>
</dbReference>
<evidence type="ECO:0000259" key="1">
    <source>
        <dbReference type="PROSITE" id="PS51379"/>
    </source>
</evidence>
<dbReference type="SUPFAM" id="SSF52402">
    <property type="entry name" value="Adenine nucleotide alpha hydrolases-like"/>
    <property type="match status" value="1"/>
</dbReference>
<evidence type="ECO:0000313" key="3">
    <source>
        <dbReference type="Proteomes" id="UP000001400"/>
    </source>
</evidence>
<dbReference type="InterPro" id="IPR017900">
    <property type="entry name" value="4Fe4S_Fe_S_CS"/>
</dbReference>
<dbReference type="STRING" id="439481.Aboo_1195"/>
<dbReference type="InterPro" id="IPR015947">
    <property type="entry name" value="PUA-like_sf"/>
</dbReference>
<dbReference type="InterPro" id="IPR002500">
    <property type="entry name" value="PAPS_reduct_dom"/>
</dbReference>
<dbReference type="InterPro" id="IPR050128">
    <property type="entry name" value="Sulfate_adenylyltrnsfr_sub2"/>
</dbReference>
<dbReference type="Pfam" id="PF01472">
    <property type="entry name" value="PUA"/>
    <property type="match status" value="1"/>
</dbReference>
<dbReference type="PROSITE" id="PS50890">
    <property type="entry name" value="PUA"/>
    <property type="match status" value="1"/>
</dbReference>
<dbReference type="NCBIfam" id="TIGR00451">
    <property type="entry name" value="unchar_dom_2"/>
    <property type="match status" value="1"/>
</dbReference>
<dbReference type="PANTHER" id="PTHR43196">
    <property type="entry name" value="SULFATE ADENYLYLTRANSFERASE SUBUNIT 2"/>
    <property type="match status" value="1"/>
</dbReference>
<keyword evidence="3" id="KW-1185">Reference proteome</keyword>
<dbReference type="InterPro" id="IPR002478">
    <property type="entry name" value="PUA"/>
</dbReference>
<dbReference type="SMART" id="SM00359">
    <property type="entry name" value="PUA"/>
    <property type="match status" value="1"/>
</dbReference>
<dbReference type="InterPro" id="IPR017896">
    <property type="entry name" value="4Fe4S_Fe-S-bd"/>
</dbReference>
<gene>
    <name evidence="2" type="ordered locus">Aboo_1195</name>
</gene>
<reference evidence="2" key="1">
    <citation type="submission" date="2010-02" db="EMBL/GenBank/DDBJ databases">
        <title>Complete sequence of Aciduliprofundum boonei T469.</title>
        <authorList>
            <consortium name="US DOE Joint Genome Institute"/>
            <person name="Lucas S."/>
            <person name="Copeland A."/>
            <person name="Lapidus A."/>
            <person name="Cheng J.-F."/>
            <person name="Bruce D."/>
            <person name="Goodwin L."/>
            <person name="Pitluck S."/>
            <person name="Saunders E."/>
            <person name="Detter J.C."/>
            <person name="Han C."/>
            <person name="Tapia R."/>
            <person name="Land M."/>
            <person name="Hauser L."/>
            <person name="Kyrpides N."/>
            <person name="Mikhailova N."/>
            <person name="Flores G."/>
            <person name="Reysenbach A.-L."/>
            <person name="Woyke T."/>
        </authorList>
    </citation>
    <scope>NUCLEOTIDE SEQUENCE</scope>
    <source>
        <strain evidence="2">T469</strain>
    </source>
</reference>
<feature type="domain" description="4Fe-4S ferredoxin-type" evidence="1">
    <location>
        <begin position="527"/>
        <end position="556"/>
    </location>
</feature>
<dbReference type="InterPro" id="IPR014729">
    <property type="entry name" value="Rossmann-like_a/b/a_fold"/>
</dbReference>
<dbReference type="GO" id="GO:0016491">
    <property type="term" value="F:oxidoreductase activity"/>
    <property type="evidence" value="ECO:0007669"/>
    <property type="project" value="UniProtKB-ARBA"/>
</dbReference>
<dbReference type="PROSITE" id="PS00198">
    <property type="entry name" value="4FE4S_FER_1"/>
    <property type="match status" value="1"/>
</dbReference>
<proteinExistence type="predicted"/>
<dbReference type="eggNOG" id="arCOG00073">
    <property type="taxonomic scope" value="Archaea"/>
</dbReference>
<dbReference type="SUPFAM" id="SSF54862">
    <property type="entry name" value="4Fe-4S ferredoxins"/>
    <property type="match status" value="1"/>
</dbReference>
<dbReference type="CDD" id="cd21149">
    <property type="entry name" value="PUA_archaeosine_TGT"/>
    <property type="match status" value="1"/>
</dbReference>
<feature type="domain" description="4Fe-4S ferredoxin-type" evidence="1">
    <location>
        <begin position="557"/>
        <end position="580"/>
    </location>
</feature>
<dbReference type="Pfam" id="PF01507">
    <property type="entry name" value="PAPS_reduct"/>
    <property type="match status" value="1"/>
</dbReference>
<dbReference type="HOGENOM" id="CLU_026622_0_0_2"/>
<protein>
    <submittedName>
        <fullName evidence="2">Phosphoadenosine phosphosulfate reductase</fullName>
    </submittedName>
</protein>
<dbReference type="EMBL" id="CP001941">
    <property type="protein sequence ID" value="ADD09004.1"/>
    <property type="molecule type" value="Genomic_DNA"/>
</dbReference>
<dbReference type="RefSeq" id="WP_008085744.1">
    <property type="nucleotide sequence ID" value="NC_013926.1"/>
</dbReference>
<name>B5IFS1_ACIB4</name>
<dbReference type="GO" id="GO:0003723">
    <property type="term" value="F:RNA binding"/>
    <property type="evidence" value="ECO:0007669"/>
    <property type="project" value="InterPro"/>
</dbReference>
<dbReference type="Pfam" id="PF13237">
    <property type="entry name" value="Fer4_10"/>
    <property type="match status" value="1"/>
</dbReference>
<dbReference type="Gene3D" id="3.40.50.620">
    <property type="entry name" value="HUPs"/>
    <property type="match status" value="1"/>
</dbReference>
<accession>B5IFS1</accession>